<dbReference type="InterPro" id="IPR023214">
    <property type="entry name" value="HAD_sf"/>
</dbReference>
<evidence type="ECO:0000256" key="4">
    <source>
        <dbReference type="ARBA" id="ARBA00022801"/>
    </source>
</evidence>
<protein>
    <recommendedName>
        <fullName evidence="6 7">D,D-heptose 1,7-bisphosphate phosphatase</fullName>
        <ecNumber evidence="7">3.1.3.-</ecNumber>
    </recommendedName>
</protein>
<keyword evidence="10" id="KW-0460">Magnesium</keyword>
<feature type="binding site" evidence="10">
    <location>
        <position position="92"/>
    </location>
    <ligand>
        <name>Zn(2+)</name>
        <dbReference type="ChEBI" id="CHEBI:29105"/>
    </ligand>
</feature>
<keyword evidence="3 10" id="KW-0479">Metal-binding</keyword>
<organism evidence="11">
    <name type="scientific">Ignavibacterium album</name>
    <dbReference type="NCBI Taxonomy" id="591197"/>
    <lineage>
        <taxon>Bacteria</taxon>
        <taxon>Pseudomonadati</taxon>
        <taxon>Ignavibacteriota</taxon>
        <taxon>Ignavibacteria</taxon>
        <taxon>Ignavibacteriales</taxon>
        <taxon>Ignavibacteriaceae</taxon>
        <taxon>Ignavibacterium</taxon>
    </lineage>
</organism>
<name>A0A7V3E7J5_9BACT</name>
<evidence type="ECO:0000313" key="11">
    <source>
        <dbReference type="EMBL" id="HFI91413.1"/>
    </source>
</evidence>
<evidence type="ECO:0000256" key="2">
    <source>
        <dbReference type="ARBA" id="ARBA00022490"/>
    </source>
</evidence>
<dbReference type="Pfam" id="PF13242">
    <property type="entry name" value="Hydrolase_like"/>
    <property type="match status" value="1"/>
</dbReference>
<feature type="active site" description="Nucleophile" evidence="8">
    <location>
        <position position="10"/>
    </location>
</feature>
<feature type="active site" description="Proton donor" evidence="8">
    <location>
        <position position="12"/>
    </location>
</feature>
<evidence type="ECO:0000256" key="6">
    <source>
        <dbReference type="ARBA" id="ARBA00031828"/>
    </source>
</evidence>
<feature type="site" description="Stabilizes the phosphoryl group" evidence="9">
    <location>
        <position position="108"/>
    </location>
</feature>
<dbReference type="GO" id="GO:0005975">
    <property type="term" value="P:carbohydrate metabolic process"/>
    <property type="evidence" value="ECO:0007669"/>
    <property type="project" value="InterPro"/>
</dbReference>
<dbReference type="EMBL" id="DSUJ01000008">
    <property type="protein sequence ID" value="HFI91413.1"/>
    <property type="molecule type" value="Genomic_DNA"/>
</dbReference>
<comment type="similarity">
    <text evidence="7">Belongs to the gmhB family.</text>
</comment>
<evidence type="ECO:0000256" key="10">
    <source>
        <dbReference type="PIRSR" id="PIRSR004682-4"/>
    </source>
</evidence>
<dbReference type="GO" id="GO:0005737">
    <property type="term" value="C:cytoplasm"/>
    <property type="evidence" value="ECO:0007669"/>
    <property type="project" value="UniProtKB-SubCell"/>
</dbReference>
<dbReference type="InterPro" id="IPR004446">
    <property type="entry name" value="Heptose_bisP_phosphatase"/>
</dbReference>
<dbReference type="GO" id="GO:0046872">
    <property type="term" value="F:metal ion binding"/>
    <property type="evidence" value="ECO:0007669"/>
    <property type="project" value="UniProtKB-KW"/>
</dbReference>
<dbReference type="PANTHER" id="PTHR42891">
    <property type="entry name" value="D-GLYCERO-BETA-D-MANNO-HEPTOSE-1,7-BISPHOSPHATE 7-PHOSPHATASE"/>
    <property type="match status" value="1"/>
</dbReference>
<dbReference type="Gene3D" id="3.40.50.1000">
    <property type="entry name" value="HAD superfamily/HAD-like"/>
    <property type="match status" value="1"/>
</dbReference>
<feature type="binding site" evidence="10">
    <location>
        <position position="133"/>
    </location>
    <ligand>
        <name>Mg(2+)</name>
        <dbReference type="ChEBI" id="CHEBI:18420"/>
    </ligand>
</feature>
<dbReference type="PIRSF" id="PIRSF004682">
    <property type="entry name" value="GmhB"/>
    <property type="match status" value="1"/>
</dbReference>
<dbReference type="InterPro" id="IPR006549">
    <property type="entry name" value="HAD-SF_hydro_IIIA"/>
</dbReference>
<dbReference type="InterPro" id="IPR036412">
    <property type="entry name" value="HAD-like_sf"/>
</dbReference>
<gene>
    <name evidence="11" type="ORF">ENS31_07775</name>
</gene>
<feature type="binding site" evidence="10">
    <location>
        <position position="10"/>
    </location>
    <ligand>
        <name>Mg(2+)</name>
        <dbReference type="ChEBI" id="CHEBI:18420"/>
    </ligand>
</feature>
<reference evidence="11" key="1">
    <citation type="journal article" date="2020" name="mSystems">
        <title>Genome- and Community-Level Interaction Insights into Carbon Utilization and Element Cycling Functions of Hydrothermarchaeota in Hydrothermal Sediment.</title>
        <authorList>
            <person name="Zhou Z."/>
            <person name="Liu Y."/>
            <person name="Xu W."/>
            <person name="Pan J."/>
            <person name="Luo Z.H."/>
            <person name="Li M."/>
        </authorList>
    </citation>
    <scope>NUCLEOTIDE SEQUENCE [LARGE SCALE GENOMIC DNA]</scope>
    <source>
        <strain evidence="11">SpSt-479</strain>
    </source>
</reference>
<keyword evidence="5 7" id="KW-0119">Carbohydrate metabolism</keyword>
<dbReference type="EC" id="3.1.3.-" evidence="7"/>
<dbReference type="CDD" id="cd07503">
    <property type="entry name" value="HAD_HisB-N"/>
    <property type="match status" value="1"/>
</dbReference>
<dbReference type="GO" id="GO:0016791">
    <property type="term" value="F:phosphatase activity"/>
    <property type="evidence" value="ECO:0007669"/>
    <property type="project" value="InterPro"/>
</dbReference>
<dbReference type="PANTHER" id="PTHR42891:SF1">
    <property type="entry name" value="D-GLYCERO-BETA-D-MANNO-HEPTOSE-1,7-BISPHOSPHATE 7-PHOSPHATASE"/>
    <property type="match status" value="1"/>
</dbReference>
<dbReference type="NCBIfam" id="TIGR01662">
    <property type="entry name" value="HAD-SF-IIIA"/>
    <property type="match status" value="1"/>
</dbReference>
<comment type="subcellular location">
    <subcellularLocation>
        <location evidence="1 7">Cytoplasm</location>
    </subcellularLocation>
</comment>
<feature type="binding site" evidence="10">
    <location>
        <position position="106"/>
    </location>
    <ligand>
        <name>Zn(2+)</name>
        <dbReference type="ChEBI" id="CHEBI:29105"/>
    </ligand>
</feature>
<dbReference type="AlphaFoldDB" id="A0A7V3E7J5"/>
<evidence type="ECO:0000256" key="5">
    <source>
        <dbReference type="ARBA" id="ARBA00023277"/>
    </source>
</evidence>
<feature type="site" description="Contributes to substrate recognition" evidence="9">
    <location>
        <position position="107"/>
    </location>
</feature>
<keyword evidence="10" id="KW-0862">Zinc</keyword>
<comment type="cofactor">
    <cofactor evidence="10">
        <name>Zn(2+)</name>
        <dbReference type="ChEBI" id="CHEBI:29105"/>
    </cofactor>
</comment>
<dbReference type="InterPro" id="IPR006543">
    <property type="entry name" value="Histidinol-phos"/>
</dbReference>
<evidence type="ECO:0000256" key="1">
    <source>
        <dbReference type="ARBA" id="ARBA00004496"/>
    </source>
</evidence>
<feature type="binding site" evidence="10">
    <location>
        <position position="12"/>
    </location>
    <ligand>
        <name>Mg(2+)</name>
        <dbReference type="ChEBI" id="CHEBI:18420"/>
    </ligand>
</feature>
<evidence type="ECO:0000256" key="8">
    <source>
        <dbReference type="PIRSR" id="PIRSR004682-1"/>
    </source>
</evidence>
<feature type="site" description="Stabilizes the phosphoryl group" evidence="9">
    <location>
        <position position="53"/>
    </location>
</feature>
<keyword evidence="4 7" id="KW-0378">Hydrolase</keyword>
<dbReference type="SUPFAM" id="SSF56784">
    <property type="entry name" value="HAD-like"/>
    <property type="match status" value="1"/>
</dbReference>
<feature type="binding site" evidence="10">
    <location>
        <position position="104"/>
    </location>
    <ligand>
        <name>Zn(2+)</name>
        <dbReference type="ChEBI" id="CHEBI:29105"/>
    </ligand>
</feature>
<evidence type="ECO:0000256" key="9">
    <source>
        <dbReference type="PIRSR" id="PIRSR004682-3"/>
    </source>
</evidence>
<sequence>MKSNKAIFLDRDGTINEDPGYLGNPEQVVLLPTVGEALYTLKNQLNFLLIVVSNQSGVARGLITEEDVRHVNHRINELLSAYNVNIDEFYYCTTHPEFNSEDECLCRKPSPKMILDAAKKFNIDISKSYLIGDNVSDIECAYNVGCKSILVKTGYGLESINVLQKQNKFPSFVAENLMDATNFIIKDISGEKIGV</sequence>
<proteinExistence type="inferred from homology"/>
<keyword evidence="2 7" id="KW-0963">Cytoplasm</keyword>
<evidence type="ECO:0000256" key="3">
    <source>
        <dbReference type="ARBA" id="ARBA00022723"/>
    </source>
</evidence>
<dbReference type="NCBIfam" id="TIGR01656">
    <property type="entry name" value="Histidinol-ppas"/>
    <property type="match status" value="1"/>
</dbReference>
<accession>A0A7V3E7J5</accession>
<evidence type="ECO:0000256" key="7">
    <source>
        <dbReference type="PIRNR" id="PIRNR004682"/>
    </source>
</evidence>
<comment type="cofactor">
    <cofactor evidence="10">
        <name>Mg(2+)</name>
        <dbReference type="ChEBI" id="CHEBI:18420"/>
    </cofactor>
</comment>
<comment type="caution">
    <text evidence="11">The sequence shown here is derived from an EMBL/GenBank/DDBJ whole genome shotgun (WGS) entry which is preliminary data.</text>
</comment>